<name>A0ABN7STP8_OIKDI</name>
<evidence type="ECO:0000313" key="2">
    <source>
        <dbReference type="Proteomes" id="UP001158576"/>
    </source>
</evidence>
<proteinExistence type="predicted"/>
<sequence length="128" mass="14601">MIFKSVFIFASFAFSRQLCPERYTEAFESALRDSIRSYLRDKQSSLSPCSPIFTGRPICSKSRDGGKLCQIFCEPFRPESDPFSDTICGVFVEYKIQEIENNRGELGMHRLPPRRSLVLGRVTTSLCT</sequence>
<reference evidence="1 2" key="1">
    <citation type="submission" date="2021-04" db="EMBL/GenBank/DDBJ databases">
        <authorList>
            <person name="Bliznina A."/>
        </authorList>
    </citation>
    <scope>NUCLEOTIDE SEQUENCE [LARGE SCALE GENOMIC DNA]</scope>
</reference>
<dbReference type="Proteomes" id="UP001158576">
    <property type="component" value="Chromosome 1"/>
</dbReference>
<keyword evidence="2" id="KW-1185">Reference proteome</keyword>
<protein>
    <submittedName>
        <fullName evidence="1">Oidioi.mRNA.OKI2018_I69.chr1.g1926.t1.cds</fullName>
    </submittedName>
</protein>
<dbReference type="EMBL" id="OU015566">
    <property type="protein sequence ID" value="CAG5105212.1"/>
    <property type="molecule type" value="Genomic_DNA"/>
</dbReference>
<evidence type="ECO:0000313" key="1">
    <source>
        <dbReference type="EMBL" id="CAG5105212.1"/>
    </source>
</evidence>
<organism evidence="1 2">
    <name type="scientific">Oikopleura dioica</name>
    <name type="common">Tunicate</name>
    <dbReference type="NCBI Taxonomy" id="34765"/>
    <lineage>
        <taxon>Eukaryota</taxon>
        <taxon>Metazoa</taxon>
        <taxon>Chordata</taxon>
        <taxon>Tunicata</taxon>
        <taxon>Appendicularia</taxon>
        <taxon>Copelata</taxon>
        <taxon>Oikopleuridae</taxon>
        <taxon>Oikopleura</taxon>
    </lineage>
</organism>
<accession>A0ABN7STP8</accession>
<gene>
    <name evidence="1" type="ORF">OKIOD_LOCUS10691</name>
</gene>